<reference evidence="2" key="1">
    <citation type="submission" date="2013-12" db="EMBL/GenBank/DDBJ databases">
        <title>The Genome Sequence of Aphanomyces astaci APO3.</title>
        <authorList>
            <consortium name="The Broad Institute Genomics Platform"/>
            <person name="Russ C."/>
            <person name="Tyler B."/>
            <person name="van West P."/>
            <person name="Dieguez-Uribeondo J."/>
            <person name="Young S.K."/>
            <person name="Zeng Q."/>
            <person name="Gargeya S."/>
            <person name="Fitzgerald M."/>
            <person name="Abouelleil A."/>
            <person name="Alvarado L."/>
            <person name="Chapman S.B."/>
            <person name="Gainer-Dewar J."/>
            <person name="Goldberg J."/>
            <person name="Griggs A."/>
            <person name="Gujja S."/>
            <person name="Hansen M."/>
            <person name="Howarth C."/>
            <person name="Imamovic A."/>
            <person name="Ireland A."/>
            <person name="Larimer J."/>
            <person name="McCowan C."/>
            <person name="Murphy C."/>
            <person name="Pearson M."/>
            <person name="Poon T.W."/>
            <person name="Priest M."/>
            <person name="Roberts A."/>
            <person name="Saif S."/>
            <person name="Shea T."/>
            <person name="Sykes S."/>
            <person name="Wortman J."/>
            <person name="Nusbaum C."/>
            <person name="Birren B."/>
        </authorList>
    </citation>
    <scope>NUCLEOTIDE SEQUENCE [LARGE SCALE GENOMIC DNA]</scope>
    <source>
        <strain evidence="2">APO3</strain>
    </source>
</reference>
<dbReference type="VEuPathDB" id="FungiDB:H257_17412"/>
<sequence length="162" mass="17410">MRRTPTIVLAVTAALVAAVHMPNVHTRLNHNLVTTTSTPSRSTLGPTTRPPALVHNRTQVQHQQAAAVAILSSARQRTIFPILVVDDSLYTCKVLPKICQVPSDDVQSGDVCRFLFPDCYGAVAHRGKGRGDGVPDCDTTRIAMEVDVFPCTVPASACKRPG</sequence>
<evidence type="ECO:0000313" key="2">
    <source>
        <dbReference type="EMBL" id="ETV65992.1"/>
    </source>
</evidence>
<dbReference type="OrthoDB" id="77649at2759"/>
<dbReference type="AlphaFoldDB" id="W4FES2"/>
<organism evidence="2">
    <name type="scientific">Aphanomyces astaci</name>
    <name type="common">Crayfish plague agent</name>
    <dbReference type="NCBI Taxonomy" id="112090"/>
    <lineage>
        <taxon>Eukaryota</taxon>
        <taxon>Sar</taxon>
        <taxon>Stramenopiles</taxon>
        <taxon>Oomycota</taxon>
        <taxon>Saprolegniomycetes</taxon>
        <taxon>Saprolegniales</taxon>
        <taxon>Verrucalvaceae</taxon>
        <taxon>Aphanomyces</taxon>
    </lineage>
</organism>
<dbReference type="EMBL" id="KI913219">
    <property type="protein sequence ID" value="ETV65992.1"/>
    <property type="molecule type" value="Genomic_DNA"/>
</dbReference>
<feature type="signal peptide" evidence="1">
    <location>
        <begin position="1"/>
        <end position="18"/>
    </location>
</feature>
<feature type="chain" id="PRO_5004840356" evidence="1">
    <location>
        <begin position="19"/>
        <end position="162"/>
    </location>
</feature>
<dbReference type="RefSeq" id="XP_009844511.1">
    <property type="nucleotide sequence ID" value="XM_009846209.1"/>
</dbReference>
<protein>
    <submittedName>
        <fullName evidence="2">Uncharacterized protein</fullName>
    </submittedName>
</protein>
<name>W4FES2_APHAT</name>
<proteinExistence type="predicted"/>
<dbReference type="GeneID" id="20819408"/>
<gene>
    <name evidence="2" type="ORF">H257_17412</name>
</gene>
<keyword evidence="1" id="KW-0732">Signal</keyword>
<accession>W4FES2</accession>
<evidence type="ECO:0000256" key="1">
    <source>
        <dbReference type="SAM" id="SignalP"/>
    </source>
</evidence>